<evidence type="ECO:0000259" key="1">
    <source>
        <dbReference type="Pfam" id="PF08348"/>
    </source>
</evidence>
<feature type="domain" description="Transcriptional regulator DauR-like HTH" evidence="2">
    <location>
        <begin position="152"/>
        <end position="211"/>
    </location>
</feature>
<dbReference type="Pfam" id="PF13309">
    <property type="entry name" value="HTH_22"/>
    <property type="match status" value="1"/>
</dbReference>
<keyword evidence="4" id="KW-1185">Reference proteome</keyword>
<dbReference type="PANTHER" id="PTHR35568">
    <property type="entry name" value="TRANSCRIPTIONAL REGULATOR DAUR"/>
    <property type="match status" value="1"/>
</dbReference>
<gene>
    <name evidence="3" type="ORF">AF332_26340</name>
</gene>
<dbReference type="PATRIC" id="fig|1459.3.peg.5789"/>
<accession>A0A0M0GJH8</accession>
<dbReference type="RefSeq" id="WP_053437360.1">
    <property type="nucleotide sequence ID" value="NZ_LGUF01000007.1"/>
</dbReference>
<name>A0A0M0GJH8_SPOGL</name>
<organism evidence="3 4">
    <name type="scientific">Sporosarcina globispora</name>
    <name type="common">Bacillus globisporus</name>
    <dbReference type="NCBI Taxonomy" id="1459"/>
    <lineage>
        <taxon>Bacteria</taxon>
        <taxon>Bacillati</taxon>
        <taxon>Bacillota</taxon>
        <taxon>Bacilli</taxon>
        <taxon>Bacillales</taxon>
        <taxon>Caryophanaceae</taxon>
        <taxon>Sporosarcina</taxon>
    </lineage>
</organism>
<sequence length="214" mass="23859">MTNLDEKAAAHPIFKSYIPIAEGIAKTIGSHCEVVLHDLTDISSSIVAIYNGHVTGRDIGSPMTDLGLAVLRCGKEEKYLLNYPNKTIKGKKIKSSSIIIRDDEGNIVGCLCINLDVTLLTMTGTFINEMVNVHEDNEEETFPQSVNDLEKRMIDRAQEKLGKPVALLEKNERIEFIRLLDEMGLFLIKGSINNVAELLNVSKFTIYSYLDKKS</sequence>
<evidence type="ECO:0000313" key="3">
    <source>
        <dbReference type="EMBL" id="KON89994.1"/>
    </source>
</evidence>
<dbReference type="AlphaFoldDB" id="A0A0M0GJH8"/>
<evidence type="ECO:0008006" key="5">
    <source>
        <dbReference type="Google" id="ProtNLM"/>
    </source>
</evidence>
<dbReference type="STRING" id="1459.AF332_26340"/>
<dbReference type="EMBL" id="LGUF01000007">
    <property type="protein sequence ID" value="KON89994.1"/>
    <property type="molecule type" value="Genomic_DNA"/>
</dbReference>
<evidence type="ECO:0000313" key="4">
    <source>
        <dbReference type="Proteomes" id="UP000037109"/>
    </source>
</evidence>
<proteinExistence type="predicted"/>
<dbReference type="Pfam" id="PF08348">
    <property type="entry name" value="PAS_6"/>
    <property type="match status" value="1"/>
</dbReference>
<feature type="domain" description="YheO-like" evidence="1">
    <location>
        <begin position="15"/>
        <end position="122"/>
    </location>
</feature>
<dbReference type="Proteomes" id="UP000037109">
    <property type="component" value="Unassembled WGS sequence"/>
</dbReference>
<dbReference type="InterPro" id="IPR039445">
    <property type="entry name" value="DauR-like_HTH"/>
</dbReference>
<dbReference type="InterPro" id="IPR039446">
    <property type="entry name" value="DauR-like"/>
</dbReference>
<reference evidence="4" key="1">
    <citation type="submission" date="2015-07" db="EMBL/GenBank/DDBJ databases">
        <title>Fjat-10036 dsm4.</title>
        <authorList>
            <person name="Liu B."/>
            <person name="Wang J."/>
            <person name="Zhu Y."/>
            <person name="Liu G."/>
            <person name="Chen Q."/>
            <person name="Chen Z."/>
            <person name="Lan J."/>
            <person name="Che J."/>
            <person name="Ge C."/>
            <person name="Shi H."/>
            <person name="Pan Z."/>
            <person name="Liu X."/>
        </authorList>
    </citation>
    <scope>NUCLEOTIDE SEQUENCE [LARGE SCALE GENOMIC DNA]</scope>
    <source>
        <strain evidence="4">DSM 4</strain>
    </source>
</reference>
<dbReference type="PANTHER" id="PTHR35568:SF1">
    <property type="entry name" value="TRANSCRIPTIONAL REGULATOR DAUR"/>
    <property type="match status" value="1"/>
</dbReference>
<dbReference type="OrthoDB" id="9796595at2"/>
<protein>
    <recommendedName>
        <fullName evidence="5">DNA-binding protein</fullName>
    </recommendedName>
</protein>
<comment type="caution">
    <text evidence="3">The sequence shown here is derived from an EMBL/GenBank/DDBJ whole genome shotgun (WGS) entry which is preliminary data.</text>
</comment>
<evidence type="ECO:0000259" key="2">
    <source>
        <dbReference type="Pfam" id="PF13309"/>
    </source>
</evidence>
<dbReference type="InterPro" id="IPR013559">
    <property type="entry name" value="YheO"/>
</dbReference>